<reference evidence="3" key="1">
    <citation type="journal article" date="2015" name="Nature">
        <title>Complex archaea that bridge the gap between prokaryotes and eukaryotes.</title>
        <authorList>
            <person name="Spang A."/>
            <person name="Saw J.H."/>
            <person name="Jorgensen S.L."/>
            <person name="Zaremba-Niedzwiedzka K."/>
            <person name="Martijn J."/>
            <person name="Lind A.E."/>
            <person name="van Eijk R."/>
            <person name="Schleper C."/>
            <person name="Guy L."/>
            <person name="Ettema T.J."/>
        </authorList>
    </citation>
    <scope>NUCLEOTIDE SEQUENCE</scope>
</reference>
<dbReference type="InterPro" id="IPR013762">
    <property type="entry name" value="Integrase-like_cat_sf"/>
</dbReference>
<keyword evidence="1" id="KW-0233">DNA recombination</keyword>
<dbReference type="PROSITE" id="PS51898">
    <property type="entry name" value="TYR_RECOMBINASE"/>
    <property type="match status" value="1"/>
</dbReference>
<dbReference type="SUPFAM" id="SSF56349">
    <property type="entry name" value="DNA breaking-rejoining enzymes"/>
    <property type="match status" value="1"/>
</dbReference>
<dbReference type="AlphaFoldDB" id="A0A0F8Z6P5"/>
<dbReference type="InterPro" id="IPR011010">
    <property type="entry name" value="DNA_brk_join_enz"/>
</dbReference>
<organism evidence="3">
    <name type="scientific">marine sediment metagenome</name>
    <dbReference type="NCBI Taxonomy" id="412755"/>
    <lineage>
        <taxon>unclassified sequences</taxon>
        <taxon>metagenomes</taxon>
        <taxon>ecological metagenomes</taxon>
    </lineage>
</organism>
<dbReference type="EMBL" id="LAZR01049542">
    <property type="protein sequence ID" value="KKK89413.1"/>
    <property type="molecule type" value="Genomic_DNA"/>
</dbReference>
<comment type="caution">
    <text evidence="3">The sequence shown here is derived from an EMBL/GenBank/DDBJ whole genome shotgun (WGS) entry which is preliminary data.</text>
</comment>
<name>A0A0F8Z6P5_9ZZZZ</name>
<proteinExistence type="predicted"/>
<dbReference type="Pfam" id="PF00589">
    <property type="entry name" value="Phage_integrase"/>
    <property type="match status" value="1"/>
</dbReference>
<dbReference type="GO" id="GO:0003677">
    <property type="term" value="F:DNA binding"/>
    <property type="evidence" value="ECO:0007669"/>
    <property type="project" value="InterPro"/>
</dbReference>
<gene>
    <name evidence="3" type="ORF">LCGC14_2733370</name>
</gene>
<feature type="non-terminal residue" evidence="3">
    <location>
        <position position="1"/>
    </location>
</feature>
<dbReference type="InterPro" id="IPR002104">
    <property type="entry name" value="Integrase_catalytic"/>
</dbReference>
<feature type="domain" description="Tyr recombinase" evidence="2">
    <location>
        <begin position="1"/>
        <end position="81"/>
    </location>
</feature>
<dbReference type="GO" id="GO:0006310">
    <property type="term" value="P:DNA recombination"/>
    <property type="evidence" value="ECO:0007669"/>
    <property type="project" value="UniProtKB-KW"/>
</dbReference>
<sequence length="89" mass="10156">LFPSKAFFNKPTDIRSAWEYALKKAKIENFKFHDLRHSCASYLAMNGCTIVEIAGVLGHKTLQMVKRYSHLSDSHLSEVVSRMNEKILG</sequence>
<dbReference type="GO" id="GO:0015074">
    <property type="term" value="P:DNA integration"/>
    <property type="evidence" value="ECO:0007669"/>
    <property type="project" value="InterPro"/>
</dbReference>
<dbReference type="CDD" id="cd00796">
    <property type="entry name" value="INT_Rci_Hp1_C"/>
    <property type="match status" value="1"/>
</dbReference>
<protein>
    <recommendedName>
        <fullName evidence="2">Tyr recombinase domain-containing protein</fullName>
    </recommendedName>
</protein>
<evidence type="ECO:0000313" key="3">
    <source>
        <dbReference type="EMBL" id="KKK89413.1"/>
    </source>
</evidence>
<accession>A0A0F8Z6P5</accession>
<evidence type="ECO:0000256" key="1">
    <source>
        <dbReference type="ARBA" id="ARBA00023172"/>
    </source>
</evidence>
<evidence type="ECO:0000259" key="2">
    <source>
        <dbReference type="PROSITE" id="PS51898"/>
    </source>
</evidence>
<dbReference type="Gene3D" id="1.10.443.10">
    <property type="entry name" value="Intergrase catalytic core"/>
    <property type="match status" value="1"/>
</dbReference>